<dbReference type="AlphaFoldDB" id="A0ABD3IAQ7"/>
<protein>
    <submittedName>
        <fullName evidence="2">Uncharacterized protein</fullName>
    </submittedName>
</protein>
<comment type="caution">
    <text evidence="2">The sequence shown here is derived from an EMBL/GenBank/DDBJ whole genome shotgun (WGS) entry which is preliminary data.</text>
</comment>
<organism evidence="2 3">
    <name type="scientific">Riccia sorocarpa</name>
    <dbReference type="NCBI Taxonomy" id="122646"/>
    <lineage>
        <taxon>Eukaryota</taxon>
        <taxon>Viridiplantae</taxon>
        <taxon>Streptophyta</taxon>
        <taxon>Embryophyta</taxon>
        <taxon>Marchantiophyta</taxon>
        <taxon>Marchantiopsida</taxon>
        <taxon>Marchantiidae</taxon>
        <taxon>Marchantiales</taxon>
        <taxon>Ricciaceae</taxon>
        <taxon>Riccia</taxon>
    </lineage>
</organism>
<evidence type="ECO:0000313" key="3">
    <source>
        <dbReference type="Proteomes" id="UP001633002"/>
    </source>
</evidence>
<gene>
    <name evidence="2" type="ORF">R1sor_017492</name>
</gene>
<dbReference type="EMBL" id="JBJQOH010000001">
    <property type="protein sequence ID" value="KAL3699470.1"/>
    <property type="molecule type" value="Genomic_DNA"/>
</dbReference>
<proteinExistence type="predicted"/>
<evidence type="ECO:0000256" key="1">
    <source>
        <dbReference type="SAM" id="MobiDB-lite"/>
    </source>
</evidence>
<accession>A0ABD3IAQ7</accession>
<reference evidence="2 3" key="1">
    <citation type="submission" date="2024-09" db="EMBL/GenBank/DDBJ databases">
        <title>Chromosome-scale assembly of Riccia sorocarpa.</title>
        <authorList>
            <person name="Paukszto L."/>
        </authorList>
    </citation>
    <scope>NUCLEOTIDE SEQUENCE [LARGE SCALE GENOMIC DNA]</scope>
    <source>
        <strain evidence="2">LP-2024</strain>
        <tissue evidence="2">Aerial parts of the thallus</tissue>
    </source>
</reference>
<dbReference type="Proteomes" id="UP001633002">
    <property type="component" value="Unassembled WGS sequence"/>
</dbReference>
<keyword evidence="3" id="KW-1185">Reference proteome</keyword>
<feature type="region of interest" description="Disordered" evidence="1">
    <location>
        <begin position="72"/>
        <end position="101"/>
    </location>
</feature>
<name>A0ABD3IAQ7_9MARC</name>
<feature type="compositionally biased region" description="Basic and acidic residues" evidence="1">
    <location>
        <begin position="76"/>
        <end position="85"/>
    </location>
</feature>
<sequence>MQANARLSSRQALRYGSGIVWEQCLEERRRRVTVGKVAVAAAAEAASVTGASRARPSLAPLRHHLSKKQRAAAAKYEAEAEAKAEEEVEAADELGVGDEQE</sequence>
<evidence type="ECO:0000313" key="2">
    <source>
        <dbReference type="EMBL" id="KAL3699470.1"/>
    </source>
</evidence>
<feature type="compositionally biased region" description="Acidic residues" evidence="1">
    <location>
        <begin position="86"/>
        <end position="101"/>
    </location>
</feature>